<dbReference type="Proteomes" id="UP000077755">
    <property type="component" value="Chromosome 3"/>
</dbReference>
<keyword evidence="1" id="KW-0106">Calcium</keyword>
<dbReference type="InterPro" id="IPR018247">
    <property type="entry name" value="EF_Hand_1_Ca_BS"/>
</dbReference>
<dbReference type="InterPro" id="IPR002048">
    <property type="entry name" value="EF_hand_dom"/>
</dbReference>
<feature type="domain" description="EF-hand" evidence="2">
    <location>
        <begin position="18"/>
        <end position="53"/>
    </location>
</feature>
<name>A0A165ZHF3_DAUCS</name>
<evidence type="ECO:0000313" key="5">
    <source>
        <dbReference type="Proteomes" id="UP000077755"/>
    </source>
</evidence>
<dbReference type="AlphaFoldDB" id="A0A165ZHF3"/>
<dbReference type="OMA" id="KHEMTID"/>
<evidence type="ECO:0000313" key="4">
    <source>
        <dbReference type="EMBL" id="WOG90693.1"/>
    </source>
</evidence>
<feature type="domain" description="EF-hand" evidence="2">
    <location>
        <begin position="58"/>
        <end position="89"/>
    </location>
</feature>
<dbReference type="STRING" id="79200.A0A165ZHF3"/>
<evidence type="ECO:0000313" key="3">
    <source>
        <dbReference type="EMBL" id="KZN00037.1"/>
    </source>
</evidence>
<dbReference type="CDD" id="cd00051">
    <property type="entry name" value="EFh"/>
    <property type="match status" value="1"/>
</dbReference>
<accession>A0A165ZHF3</accession>
<reference evidence="4" key="2">
    <citation type="submission" date="2022-03" db="EMBL/GenBank/DDBJ databases">
        <title>Draft title - Genomic analysis of global carrot germplasm unveils the trajectory of domestication and the origin of high carotenoid orange carrot.</title>
        <authorList>
            <person name="Iorizzo M."/>
            <person name="Ellison S."/>
            <person name="Senalik D."/>
            <person name="Macko-Podgorni A."/>
            <person name="Grzebelus D."/>
            <person name="Bostan H."/>
            <person name="Rolling W."/>
            <person name="Curaba J."/>
            <person name="Simon P."/>
        </authorList>
    </citation>
    <scope>NUCLEOTIDE SEQUENCE</scope>
    <source>
        <tissue evidence="4">Leaf</tissue>
    </source>
</reference>
<dbReference type="PROSITE" id="PS00018">
    <property type="entry name" value="EF_HAND_1"/>
    <property type="match status" value="1"/>
</dbReference>
<dbReference type="Gene3D" id="1.10.238.10">
    <property type="entry name" value="EF-hand"/>
    <property type="match status" value="1"/>
</dbReference>
<protein>
    <recommendedName>
        <fullName evidence="2">EF-hand domain-containing protein</fullName>
    </recommendedName>
</protein>
<dbReference type="EMBL" id="CP093345">
    <property type="protein sequence ID" value="WOG90693.1"/>
    <property type="molecule type" value="Genomic_DNA"/>
</dbReference>
<dbReference type="GO" id="GO:0005509">
    <property type="term" value="F:calcium ion binding"/>
    <property type="evidence" value="ECO:0007669"/>
    <property type="project" value="InterPro"/>
</dbReference>
<dbReference type="Pfam" id="PF13202">
    <property type="entry name" value="EF-hand_5"/>
    <property type="match status" value="2"/>
</dbReference>
<dbReference type="EMBL" id="LNRQ01000003">
    <property type="protein sequence ID" value="KZN00037.1"/>
    <property type="molecule type" value="Genomic_DNA"/>
</dbReference>
<dbReference type="SUPFAM" id="SSF47473">
    <property type="entry name" value="EF-hand"/>
    <property type="match status" value="1"/>
</dbReference>
<dbReference type="InterPro" id="IPR011992">
    <property type="entry name" value="EF-hand-dom_pair"/>
</dbReference>
<gene>
    <name evidence="3" type="ORF">DCAR_008791</name>
    <name evidence="4" type="ORF">DCAR_0309937</name>
</gene>
<reference evidence="3" key="1">
    <citation type="journal article" date="2016" name="Nat. Genet.">
        <title>A high-quality carrot genome assembly provides new insights into carotenoid accumulation and asterid genome evolution.</title>
        <authorList>
            <person name="Iorizzo M."/>
            <person name="Ellison S."/>
            <person name="Senalik D."/>
            <person name="Zeng P."/>
            <person name="Satapoomin P."/>
            <person name="Huang J."/>
            <person name="Bowman M."/>
            <person name="Iovene M."/>
            <person name="Sanseverino W."/>
            <person name="Cavagnaro P."/>
            <person name="Yildiz M."/>
            <person name="Macko-Podgorni A."/>
            <person name="Moranska E."/>
            <person name="Grzebelus E."/>
            <person name="Grzebelus D."/>
            <person name="Ashrafi H."/>
            <person name="Zheng Z."/>
            <person name="Cheng S."/>
            <person name="Spooner D."/>
            <person name="Van Deynze A."/>
            <person name="Simon P."/>
        </authorList>
    </citation>
    <scope>NUCLEOTIDE SEQUENCE [LARGE SCALE GENOMIC DNA]</scope>
    <source>
        <tissue evidence="3">Leaf</tissue>
    </source>
</reference>
<proteinExistence type="predicted"/>
<keyword evidence="5" id="KW-1185">Reference proteome</keyword>
<sequence length="96" mass="11233">MAFKCVQSIQTRDGKREMTIDEFKRWLKRFYGDRDGRISRAELQEGVRANGGWFCRWKVQRGIRSADRNNDGFIDESEMQNLVEFAEAELGVKIIA</sequence>
<evidence type="ECO:0000259" key="2">
    <source>
        <dbReference type="PROSITE" id="PS50222"/>
    </source>
</evidence>
<evidence type="ECO:0000256" key="1">
    <source>
        <dbReference type="ARBA" id="ARBA00022837"/>
    </source>
</evidence>
<organism evidence="3">
    <name type="scientific">Daucus carota subsp. sativus</name>
    <name type="common">Carrot</name>
    <dbReference type="NCBI Taxonomy" id="79200"/>
    <lineage>
        <taxon>Eukaryota</taxon>
        <taxon>Viridiplantae</taxon>
        <taxon>Streptophyta</taxon>
        <taxon>Embryophyta</taxon>
        <taxon>Tracheophyta</taxon>
        <taxon>Spermatophyta</taxon>
        <taxon>Magnoliopsida</taxon>
        <taxon>eudicotyledons</taxon>
        <taxon>Gunneridae</taxon>
        <taxon>Pentapetalae</taxon>
        <taxon>asterids</taxon>
        <taxon>campanulids</taxon>
        <taxon>Apiales</taxon>
        <taxon>Apiaceae</taxon>
        <taxon>Apioideae</taxon>
        <taxon>Scandiceae</taxon>
        <taxon>Daucinae</taxon>
        <taxon>Daucus</taxon>
        <taxon>Daucus sect. Daucus</taxon>
    </lineage>
</organism>
<dbReference type="Gramene" id="KZN00037">
    <property type="protein sequence ID" value="KZN00037"/>
    <property type="gene ID" value="DCAR_008791"/>
</dbReference>
<dbReference type="PROSITE" id="PS50222">
    <property type="entry name" value="EF_HAND_2"/>
    <property type="match status" value="2"/>
</dbReference>
<dbReference type="SMART" id="SM00054">
    <property type="entry name" value="EFh"/>
    <property type="match status" value="2"/>
</dbReference>